<feature type="compositionally biased region" description="Basic and acidic residues" evidence="1">
    <location>
        <begin position="31"/>
        <end position="42"/>
    </location>
</feature>
<dbReference type="Proteomes" id="UP001189624">
    <property type="component" value="Chromosome 11"/>
</dbReference>
<feature type="region of interest" description="Disordered" evidence="1">
    <location>
        <begin position="1"/>
        <end position="59"/>
    </location>
</feature>
<organism evidence="2 3">
    <name type="scientific">Sphenostylis stenocarpa</name>
    <dbReference type="NCBI Taxonomy" id="92480"/>
    <lineage>
        <taxon>Eukaryota</taxon>
        <taxon>Viridiplantae</taxon>
        <taxon>Streptophyta</taxon>
        <taxon>Embryophyta</taxon>
        <taxon>Tracheophyta</taxon>
        <taxon>Spermatophyta</taxon>
        <taxon>Magnoliopsida</taxon>
        <taxon>eudicotyledons</taxon>
        <taxon>Gunneridae</taxon>
        <taxon>Pentapetalae</taxon>
        <taxon>rosids</taxon>
        <taxon>fabids</taxon>
        <taxon>Fabales</taxon>
        <taxon>Fabaceae</taxon>
        <taxon>Papilionoideae</taxon>
        <taxon>50 kb inversion clade</taxon>
        <taxon>NPAAA clade</taxon>
        <taxon>indigoferoid/millettioid clade</taxon>
        <taxon>Phaseoleae</taxon>
        <taxon>Sphenostylis</taxon>
    </lineage>
</organism>
<proteinExistence type="predicted"/>
<sequence length="59" mass="6778">KKMRENNDSSNSPTLSLLHSRAKSRSKARSNSKDIEESDITKRCKNKKTHKTQTNLHNP</sequence>
<feature type="non-terminal residue" evidence="2">
    <location>
        <position position="1"/>
    </location>
</feature>
<keyword evidence="3" id="KW-1185">Reference proteome</keyword>
<feature type="compositionally biased region" description="Basic residues" evidence="1">
    <location>
        <begin position="20"/>
        <end position="30"/>
    </location>
</feature>
<feature type="compositionally biased region" description="Polar residues" evidence="1">
    <location>
        <begin position="8"/>
        <end position="17"/>
    </location>
</feature>
<protein>
    <submittedName>
        <fullName evidence="2">Uncharacterized protein</fullName>
    </submittedName>
</protein>
<dbReference type="Gramene" id="rna-AYBTSS11_LOCUS30507">
    <property type="protein sequence ID" value="CAJ1978315.1"/>
    <property type="gene ID" value="gene-AYBTSS11_LOCUS30507"/>
</dbReference>
<accession>A0AA86W480</accession>
<evidence type="ECO:0000313" key="2">
    <source>
        <dbReference type="EMBL" id="CAJ1978315.1"/>
    </source>
</evidence>
<gene>
    <name evidence="2" type="ORF">AYBTSS11_LOCUS30507</name>
</gene>
<dbReference type="EMBL" id="OY731408">
    <property type="protein sequence ID" value="CAJ1978315.1"/>
    <property type="molecule type" value="Genomic_DNA"/>
</dbReference>
<name>A0AA86W480_9FABA</name>
<dbReference type="AlphaFoldDB" id="A0AA86W480"/>
<evidence type="ECO:0000256" key="1">
    <source>
        <dbReference type="SAM" id="MobiDB-lite"/>
    </source>
</evidence>
<evidence type="ECO:0000313" key="3">
    <source>
        <dbReference type="Proteomes" id="UP001189624"/>
    </source>
</evidence>
<reference evidence="2" key="1">
    <citation type="submission" date="2023-10" db="EMBL/GenBank/DDBJ databases">
        <authorList>
            <person name="Domelevo Entfellner J.-B."/>
        </authorList>
    </citation>
    <scope>NUCLEOTIDE SEQUENCE</scope>
</reference>